<dbReference type="AlphaFoldDB" id="A0A9X0C307"/>
<feature type="region of interest" description="Disordered" evidence="11">
    <location>
        <begin position="236"/>
        <end position="290"/>
    </location>
</feature>
<accession>A0A9X0C307</accession>
<name>A0A9X0C307_9EURO</name>
<keyword evidence="5 10" id="KW-0732">Signal</keyword>
<dbReference type="GO" id="GO:0000272">
    <property type="term" value="P:polysaccharide catabolic process"/>
    <property type="evidence" value="ECO:0007669"/>
    <property type="project" value="UniProtKB-KW"/>
</dbReference>
<evidence type="ECO:0000256" key="5">
    <source>
        <dbReference type="ARBA" id="ARBA00022729"/>
    </source>
</evidence>
<evidence type="ECO:0000313" key="12">
    <source>
        <dbReference type="EMBL" id="KAJ5496162.1"/>
    </source>
</evidence>
<proteinExistence type="inferred from homology"/>
<keyword evidence="8 10" id="KW-0326">Glycosidase</keyword>
<protein>
    <recommendedName>
        <fullName evidence="10">Endo-chitosanase</fullName>
        <ecNumber evidence="10">3.2.1.132</ecNumber>
    </recommendedName>
</protein>
<feature type="chain" id="PRO_5041018270" description="Endo-chitosanase" evidence="10">
    <location>
        <begin position="18"/>
        <end position="290"/>
    </location>
</feature>
<dbReference type="PANTHER" id="PTHR42061">
    <property type="entry name" value="ENDO-CHITOSANASE"/>
    <property type="match status" value="1"/>
</dbReference>
<evidence type="ECO:0000256" key="1">
    <source>
        <dbReference type="ARBA" id="ARBA00000405"/>
    </source>
</evidence>
<evidence type="ECO:0000256" key="8">
    <source>
        <dbReference type="ARBA" id="ARBA00023295"/>
    </source>
</evidence>
<dbReference type="OrthoDB" id="4756206at2759"/>
<dbReference type="GO" id="GO:0016977">
    <property type="term" value="F:chitosanase activity"/>
    <property type="evidence" value="ECO:0007669"/>
    <property type="project" value="UniProtKB-EC"/>
</dbReference>
<dbReference type="Proteomes" id="UP001149954">
    <property type="component" value="Unassembled WGS sequence"/>
</dbReference>
<dbReference type="EMBL" id="JAPWDS010000005">
    <property type="protein sequence ID" value="KAJ5496162.1"/>
    <property type="molecule type" value="Genomic_DNA"/>
</dbReference>
<evidence type="ECO:0000256" key="2">
    <source>
        <dbReference type="ARBA" id="ARBA00004613"/>
    </source>
</evidence>
<evidence type="ECO:0000256" key="7">
    <source>
        <dbReference type="ARBA" id="ARBA00023277"/>
    </source>
</evidence>
<comment type="catalytic activity">
    <reaction evidence="1 10">
        <text>Endohydrolysis of beta-(1-&gt;4)-linkages between D-glucosamine residues in a partly acetylated chitosan.</text>
        <dbReference type="EC" id="3.2.1.132"/>
    </reaction>
</comment>
<reference evidence="12" key="1">
    <citation type="submission" date="2022-12" db="EMBL/GenBank/DDBJ databases">
        <authorList>
            <person name="Petersen C."/>
        </authorList>
    </citation>
    <scope>NUCLEOTIDE SEQUENCE</scope>
    <source>
        <strain evidence="12">IBT 29495</strain>
    </source>
</reference>
<comment type="caution">
    <text evidence="12">The sequence shown here is derived from an EMBL/GenBank/DDBJ whole genome shotgun (WGS) entry which is preliminary data.</text>
</comment>
<comment type="function">
    <text evidence="10">Chitosanase catalyzing the endo-type cleavage of chitosan, the deacylated form of chitin. Chitosanase may be crucial in the degradation of the deacetylated portion of chitin in the fungal cell wall.</text>
</comment>
<reference evidence="12" key="2">
    <citation type="journal article" date="2023" name="IMA Fungus">
        <title>Comparative genomic study of the Penicillium genus elucidates a diverse pangenome and 15 lateral gene transfer events.</title>
        <authorList>
            <person name="Petersen C."/>
            <person name="Sorensen T."/>
            <person name="Nielsen M.R."/>
            <person name="Sondergaard T.E."/>
            <person name="Sorensen J.L."/>
            <person name="Fitzpatrick D.A."/>
            <person name="Frisvad J.C."/>
            <person name="Nielsen K.L."/>
        </authorList>
    </citation>
    <scope>NUCLEOTIDE SEQUENCE</scope>
    <source>
        <strain evidence="12">IBT 29495</strain>
    </source>
</reference>
<organism evidence="12 13">
    <name type="scientific">Penicillium fimorum</name>
    <dbReference type="NCBI Taxonomy" id="1882269"/>
    <lineage>
        <taxon>Eukaryota</taxon>
        <taxon>Fungi</taxon>
        <taxon>Dikarya</taxon>
        <taxon>Ascomycota</taxon>
        <taxon>Pezizomycotina</taxon>
        <taxon>Eurotiomycetes</taxon>
        <taxon>Eurotiomycetidae</taxon>
        <taxon>Eurotiales</taxon>
        <taxon>Aspergillaceae</taxon>
        <taxon>Penicillium</taxon>
    </lineage>
</organism>
<evidence type="ECO:0000256" key="4">
    <source>
        <dbReference type="ARBA" id="ARBA00022525"/>
    </source>
</evidence>
<evidence type="ECO:0000256" key="10">
    <source>
        <dbReference type="RuleBase" id="RU361208"/>
    </source>
</evidence>
<feature type="compositionally biased region" description="Low complexity" evidence="11">
    <location>
        <begin position="241"/>
        <end position="261"/>
    </location>
</feature>
<gene>
    <name evidence="12" type="ORF">N7463_008149</name>
</gene>
<keyword evidence="4" id="KW-0964">Secreted</keyword>
<evidence type="ECO:0000256" key="9">
    <source>
        <dbReference type="ARBA" id="ARBA00023326"/>
    </source>
</evidence>
<dbReference type="GO" id="GO:0005576">
    <property type="term" value="C:extracellular region"/>
    <property type="evidence" value="ECO:0007669"/>
    <property type="project" value="UniProtKB-SubCell"/>
</dbReference>
<comment type="similarity">
    <text evidence="3 10">Belongs to the glycosyl hydrolase 75 family.</text>
</comment>
<keyword evidence="7" id="KW-0119">Carbohydrate metabolism</keyword>
<evidence type="ECO:0000313" key="13">
    <source>
        <dbReference type="Proteomes" id="UP001149954"/>
    </source>
</evidence>
<evidence type="ECO:0000256" key="11">
    <source>
        <dbReference type="SAM" id="MobiDB-lite"/>
    </source>
</evidence>
<keyword evidence="6 10" id="KW-0378">Hydrolase</keyword>
<comment type="subcellular location">
    <subcellularLocation>
        <location evidence="2 10">Secreted</location>
    </subcellularLocation>
</comment>
<keyword evidence="13" id="KW-1185">Reference proteome</keyword>
<dbReference type="PANTHER" id="PTHR42061:SF9">
    <property type="entry name" value="ENDO-CHITOSANASE"/>
    <property type="match status" value="1"/>
</dbReference>
<sequence length="290" mass="30789">MHVLSALILSSVGLTLAYEVPANLKAIYDAQKTGKCENKLPKGSGFDDGQSEKKDMGYCGDIDGAIYLYSTSGAYGDMDIDCDGANRLKGDCHNDGSGQSQTAFMRELQNMSELDDLDAGIHPYVVFGTAKYDPKKSGLKPLSVMAIVCGGKLHYGIWGDTNGNTATGEASLALGKLCFPDEEITGNSGHTDKDVLYIGFTGNDAVPKNDTKWEVKDTKTFEASIKSLGDELVKGLGSAGSKGSTGSWTDDSSSSFTTSARTTKKPKTRTLNSTAPPTSTTKKPKSCRQD</sequence>
<dbReference type="Pfam" id="PF07335">
    <property type="entry name" value="Glyco_hydro_75"/>
    <property type="match status" value="1"/>
</dbReference>
<evidence type="ECO:0000256" key="3">
    <source>
        <dbReference type="ARBA" id="ARBA00007799"/>
    </source>
</evidence>
<feature type="signal peptide" evidence="10">
    <location>
        <begin position="1"/>
        <end position="17"/>
    </location>
</feature>
<dbReference type="EC" id="3.2.1.132" evidence="10"/>
<evidence type="ECO:0000256" key="6">
    <source>
        <dbReference type="ARBA" id="ARBA00022801"/>
    </source>
</evidence>
<keyword evidence="9 10" id="KW-0624">Polysaccharide degradation</keyword>
<dbReference type="InterPro" id="IPR009939">
    <property type="entry name" value="Chitosanase_fungal"/>
</dbReference>